<accession>A0A3T0N367</accession>
<evidence type="ECO:0000313" key="4">
    <source>
        <dbReference type="EMBL" id="AZV78422.1"/>
    </source>
</evidence>
<dbReference type="GO" id="GO:0005829">
    <property type="term" value="C:cytosol"/>
    <property type="evidence" value="ECO:0007669"/>
    <property type="project" value="TreeGrafter"/>
</dbReference>
<dbReference type="Gene3D" id="3.20.20.30">
    <property type="entry name" value="Luciferase-like domain"/>
    <property type="match status" value="1"/>
</dbReference>
<gene>
    <name evidence="4" type="ORF">EBB79_11385</name>
</gene>
<dbReference type="InterPro" id="IPR050766">
    <property type="entry name" value="Bact_Lucif_Oxidored"/>
</dbReference>
<name>A0A3T0N367_9RHOB</name>
<feature type="domain" description="Luciferase-like" evidence="3">
    <location>
        <begin position="1"/>
        <end position="314"/>
    </location>
</feature>
<dbReference type="SUPFAM" id="SSF51679">
    <property type="entry name" value="Bacterial luciferase-like"/>
    <property type="match status" value="1"/>
</dbReference>
<dbReference type="KEGG" id="sedi:EBB79_11385"/>
<keyword evidence="1" id="KW-0560">Oxidoreductase</keyword>
<evidence type="ECO:0000256" key="1">
    <source>
        <dbReference type="ARBA" id="ARBA00023002"/>
    </source>
</evidence>
<evidence type="ECO:0000256" key="2">
    <source>
        <dbReference type="ARBA" id="ARBA00023033"/>
    </source>
</evidence>
<dbReference type="AlphaFoldDB" id="A0A3T0N367"/>
<protein>
    <submittedName>
        <fullName evidence="4">LLM class flavin-dependent oxidoreductase</fullName>
    </submittedName>
</protein>
<keyword evidence="2" id="KW-0503">Monooxygenase</keyword>
<evidence type="ECO:0000259" key="3">
    <source>
        <dbReference type="Pfam" id="PF00296"/>
    </source>
</evidence>
<dbReference type="InterPro" id="IPR011251">
    <property type="entry name" value="Luciferase-like_dom"/>
</dbReference>
<dbReference type="GO" id="GO:0016705">
    <property type="term" value="F:oxidoreductase activity, acting on paired donors, with incorporation or reduction of molecular oxygen"/>
    <property type="evidence" value="ECO:0007669"/>
    <property type="project" value="InterPro"/>
</dbReference>
<dbReference type="OrthoDB" id="9804736at2"/>
<reference evidence="4 5" key="1">
    <citation type="submission" date="2018-10" db="EMBL/GenBank/DDBJ databases">
        <title>Parasedimentitalea marina sp. nov., a psychrophilic bacterium isolated from deep seawater of the New Britain Trench.</title>
        <authorList>
            <person name="Cao J."/>
        </authorList>
    </citation>
    <scope>NUCLEOTIDE SEQUENCE [LARGE SCALE GENOMIC DNA]</scope>
    <source>
        <strain evidence="4 5">W43</strain>
    </source>
</reference>
<keyword evidence="5" id="KW-1185">Reference proteome</keyword>
<dbReference type="InterPro" id="IPR036661">
    <property type="entry name" value="Luciferase-like_sf"/>
</dbReference>
<organism evidence="4 5">
    <name type="scientific">Parasedimentitalea marina</name>
    <dbReference type="NCBI Taxonomy" id="2483033"/>
    <lineage>
        <taxon>Bacteria</taxon>
        <taxon>Pseudomonadati</taxon>
        <taxon>Pseudomonadota</taxon>
        <taxon>Alphaproteobacteria</taxon>
        <taxon>Rhodobacterales</taxon>
        <taxon>Paracoccaceae</taxon>
        <taxon>Parasedimentitalea</taxon>
    </lineage>
</organism>
<evidence type="ECO:0000313" key="5">
    <source>
        <dbReference type="Proteomes" id="UP000283063"/>
    </source>
</evidence>
<sequence>MRFSLFVHMERTSPDQDQKQLYDDFIALSKIADEGGMHAVWTGEHHGMDFTIAPNPFLNLIDLARQTKNVRLGTGTIIAPFWHPVRLAGEAAMTDMITDGRLDLGIARGAYSYEYERMVPGMDAWDAGLRMRELVPAVQALWKGDYAQEGTYHSFPATTSSPKPVQENGPPIWVAARDPNSHEFAVANGCHVQVTPLWQGDAEITNLMEIFNAACAKFPDMPRPNIMLLNHTYIAADAADAQLASEEINRFYCYFGAWFKNERPVSQGLIERLTEEEIANHPFYSAEAMMRDNVIATADGAISKLKTYEEMGYDEYAFWIDSGMSFDRKKASLERFINDVMPAFS</sequence>
<dbReference type="PANTHER" id="PTHR30137">
    <property type="entry name" value="LUCIFERASE-LIKE MONOOXYGENASE"/>
    <property type="match status" value="1"/>
</dbReference>
<dbReference type="PANTHER" id="PTHR30137:SF8">
    <property type="entry name" value="BLR5498 PROTEIN"/>
    <property type="match status" value="1"/>
</dbReference>
<dbReference type="RefSeq" id="WP_127748984.1">
    <property type="nucleotide sequence ID" value="NZ_CP033219.1"/>
</dbReference>
<dbReference type="Pfam" id="PF00296">
    <property type="entry name" value="Bac_luciferase"/>
    <property type="match status" value="1"/>
</dbReference>
<proteinExistence type="predicted"/>
<dbReference type="GO" id="GO:0004497">
    <property type="term" value="F:monooxygenase activity"/>
    <property type="evidence" value="ECO:0007669"/>
    <property type="project" value="UniProtKB-KW"/>
</dbReference>
<dbReference type="EMBL" id="CP033219">
    <property type="protein sequence ID" value="AZV78422.1"/>
    <property type="molecule type" value="Genomic_DNA"/>
</dbReference>
<dbReference type="Proteomes" id="UP000283063">
    <property type="component" value="Chromosome"/>
</dbReference>